<gene>
    <name evidence="4" type="primary">LOC117639875</name>
</gene>
<dbReference type="AlphaFoldDB" id="A0A6P8XXA2"/>
<sequence length="140" mass="14919">MAAIRVSLLLVSLGMLSPAHGFWFTTSRAKSQAPQWFGIRDYGAAAQSAYSYDTSGGVTVAVPVAVPLSPQSVQMSPPYPGLGAVELVPCLCPIAKNPESIKPLPVNAAPAPPVPVAMPPMQPMQQNHHHHQQHEKAEEH</sequence>
<dbReference type="OrthoDB" id="10577019at2759"/>
<protein>
    <submittedName>
        <fullName evidence="4">Uncharacterized protein LOC117639875</fullName>
    </submittedName>
</protein>
<evidence type="ECO:0000313" key="4">
    <source>
        <dbReference type="RefSeq" id="XP_034231713.1"/>
    </source>
</evidence>
<dbReference type="RefSeq" id="XP_034231713.1">
    <property type="nucleotide sequence ID" value="XM_034375822.1"/>
</dbReference>
<name>A0A6P8XXA2_THRPL</name>
<proteinExistence type="predicted"/>
<keyword evidence="2" id="KW-0732">Signal</keyword>
<reference evidence="4" key="1">
    <citation type="submission" date="2025-08" db="UniProtKB">
        <authorList>
            <consortium name="RefSeq"/>
        </authorList>
    </citation>
    <scope>IDENTIFICATION</scope>
    <source>
        <tissue evidence="4">Total insect</tissue>
    </source>
</reference>
<evidence type="ECO:0000256" key="1">
    <source>
        <dbReference type="SAM" id="MobiDB-lite"/>
    </source>
</evidence>
<feature type="chain" id="PRO_5027880834" evidence="2">
    <location>
        <begin position="22"/>
        <end position="140"/>
    </location>
</feature>
<organism evidence="4">
    <name type="scientific">Thrips palmi</name>
    <name type="common">Melon thrips</name>
    <dbReference type="NCBI Taxonomy" id="161013"/>
    <lineage>
        <taxon>Eukaryota</taxon>
        <taxon>Metazoa</taxon>
        <taxon>Ecdysozoa</taxon>
        <taxon>Arthropoda</taxon>
        <taxon>Hexapoda</taxon>
        <taxon>Insecta</taxon>
        <taxon>Pterygota</taxon>
        <taxon>Neoptera</taxon>
        <taxon>Paraneoptera</taxon>
        <taxon>Thysanoptera</taxon>
        <taxon>Terebrantia</taxon>
        <taxon>Thripoidea</taxon>
        <taxon>Thripidae</taxon>
        <taxon>Thrips</taxon>
    </lineage>
</organism>
<feature type="region of interest" description="Disordered" evidence="1">
    <location>
        <begin position="118"/>
        <end position="140"/>
    </location>
</feature>
<dbReference type="InParanoid" id="A0A6P8XXA2"/>
<evidence type="ECO:0000256" key="2">
    <source>
        <dbReference type="SAM" id="SignalP"/>
    </source>
</evidence>
<evidence type="ECO:0000313" key="3">
    <source>
        <dbReference type="Proteomes" id="UP000515158"/>
    </source>
</evidence>
<dbReference type="KEGG" id="tpal:117639875"/>
<dbReference type="GeneID" id="117639875"/>
<accession>A0A6P8XXA2</accession>
<feature type="signal peptide" evidence="2">
    <location>
        <begin position="1"/>
        <end position="21"/>
    </location>
</feature>
<keyword evidence="3" id="KW-1185">Reference proteome</keyword>
<dbReference type="Proteomes" id="UP000515158">
    <property type="component" value="Unplaced"/>
</dbReference>